<reference evidence="2 3" key="1">
    <citation type="submission" date="2011-04" db="EMBL/GenBank/DDBJ databases">
        <authorList>
            <person name="Muzny D."/>
            <person name="Qin X."/>
            <person name="Deng J."/>
            <person name="Jiang H."/>
            <person name="Liu Y."/>
            <person name="Qu J."/>
            <person name="Song X.-Z."/>
            <person name="Zhang L."/>
            <person name="Thornton R."/>
            <person name="Coyle M."/>
            <person name="Francisco L."/>
            <person name="Jackson L."/>
            <person name="Javaid M."/>
            <person name="Korchina V."/>
            <person name="Kovar C."/>
            <person name="Mata R."/>
            <person name="Mathew T."/>
            <person name="Ngo R."/>
            <person name="Nguyen L."/>
            <person name="Nguyen N."/>
            <person name="Okwuonu G."/>
            <person name="Ongeri F."/>
            <person name="Pham C."/>
            <person name="Simmons D."/>
            <person name="Wilczek-Boney K."/>
            <person name="Hale W."/>
            <person name="Jakkamsetti A."/>
            <person name="Pham P."/>
            <person name="Ruth R."/>
            <person name="San Lucas F."/>
            <person name="Warren J."/>
            <person name="Zhang J."/>
            <person name="Zhao Z."/>
            <person name="Zhou C."/>
            <person name="Zhu D."/>
            <person name="Lee S."/>
            <person name="Bess C."/>
            <person name="Blankenburg K."/>
            <person name="Forbes L."/>
            <person name="Fu Q."/>
            <person name="Gubbala S."/>
            <person name="Hirani K."/>
            <person name="Jayaseelan J.C."/>
            <person name="Lara F."/>
            <person name="Munidasa M."/>
            <person name="Palculict T."/>
            <person name="Patil S."/>
            <person name="Pu L.-L."/>
            <person name="Saada N."/>
            <person name="Tang L."/>
            <person name="Weissenberger G."/>
            <person name="Zhu Y."/>
            <person name="Hemphill L."/>
            <person name="Shang Y."/>
            <person name="Youmans B."/>
            <person name="Ayvaz T."/>
            <person name="Ross M."/>
            <person name="Santibanez J."/>
            <person name="Aqrawi P."/>
            <person name="Gross S."/>
            <person name="Joshi V."/>
            <person name="Fowler G."/>
            <person name="Nazareth L."/>
            <person name="Reid J."/>
            <person name="Worley K."/>
            <person name="Petrosino J."/>
            <person name="Highlander S."/>
            <person name="Gibbs R."/>
        </authorList>
    </citation>
    <scope>NUCLEOTIDE SEQUENCE [LARGE SCALE GENOMIC DNA]</scope>
    <source>
        <strain evidence="2 3">2681</strain>
    </source>
</reference>
<keyword evidence="1" id="KW-1133">Transmembrane helix</keyword>
<protein>
    <submittedName>
        <fullName evidence="2">Uncharacterized protein</fullName>
    </submittedName>
</protein>
<evidence type="ECO:0000313" key="3">
    <source>
        <dbReference type="Proteomes" id="UP000005316"/>
    </source>
</evidence>
<feature type="transmembrane region" description="Helical" evidence="1">
    <location>
        <begin position="21"/>
        <end position="42"/>
    </location>
</feature>
<evidence type="ECO:0000313" key="2">
    <source>
        <dbReference type="EMBL" id="EGQ27959.1"/>
    </source>
</evidence>
<accession>F9DMH1</accession>
<dbReference type="EMBL" id="AFPZ01000001">
    <property type="protein sequence ID" value="EGQ27959.1"/>
    <property type="molecule type" value="Genomic_DNA"/>
</dbReference>
<dbReference type="HOGENOM" id="CLU_3239833_0_0_9"/>
<sequence length="43" mass="5094">MEGELLIKNNRIVFSFNAKNGGFLVFTLTYLFQLYTIFIIYLQ</sequence>
<organism evidence="2 3">
    <name type="scientific">Sporosarcina newyorkensis 2681</name>
    <dbReference type="NCBI Taxonomy" id="1027292"/>
    <lineage>
        <taxon>Bacteria</taxon>
        <taxon>Bacillati</taxon>
        <taxon>Bacillota</taxon>
        <taxon>Bacilli</taxon>
        <taxon>Bacillales</taxon>
        <taxon>Caryophanaceae</taxon>
        <taxon>Sporosarcina</taxon>
    </lineage>
</organism>
<dbReference type="Proteomes" id="UP000005316">
    <property type="component" value="Unassembled WGS sequence"/>
</dbReference>
<keyword evidence="1" id="KW-0472">Membrane</keyword>
<gene>
    <name evidence="2" type="ORF">HMPREF9372_0001</name>
</gene>
<comment type="caution">
    <text evidence="2">The sequence shown here is derived from an EMBL/GenBank/DDBJ whole genome shotgun (WGS) entry which is preliminary data.</text>
</comment>
<proteinExistence type="predicted"/>
<dbReference type="AlphaFoldDB" id="F9DMH1"/>
<evidence type="ECO:0000256" key="1">
    <source>
        <dbReference type="SAM" id="Phobius"/>
    </source>
</evidence>
<keyword evidence="1" id="KW-0812">Transmembrane</keyword>
<name>F9DMH1_9BACL</name>